<dbReference type="SMART" id="SM00606">
    <property type="entry name" value="CBD_IV"/>
    <property type="match status" value="1"/>
</dbReference>
<dbReference type="PANTHER" id="PTHR10963:SF55">
    <property type="entry name" value="GLYCOSIDE HYDROLASE FAMILY 16 PROTEIN"/>
    <property type="match status" value="1"/>
</dbReference>
<dbReference type="KEGG" id="pmq:PM3016_1242"/>
<evidence type="ECO:0000256" key="2">
    <source>
        <dbReference type="ARBA" id="ARBA00022729"/>
    </source>
</evidence>
<dbReference type="InterPro" id="IPR001119">
    <property type="entry name" value="SLH_dom"/>
</dbReference>
<dbReference type="Pfam" id="PF03422">
    <property type="entry name" value="CBM_6"/>
    <property type="match status" value="1"/>
</dbReference>
<evidence type="ECO:0000259" key="7">
    <source>
        <dbReference type="PROSITE" id="PS51762"/>
    </source>
</evidence>
<proteinExistence type="inferred from homology"/>
<organism evidence="8 9">
    <name type="scientific">Paenibacillus mucilaginosus 3016</name>
    <dbReference type="NCBI Taxonomy" id="1116391"/>
    <lineage>
        <taxon>Bacteria</taxon>
        <taxon>Bacillati</taxon>
        <taxon>Bacillota</taxon>
        <taxon>Bacilli</taxon>
        <taxon>Bacillales</taxon>
        <taxon>Paenibacillaceae</taxon>
        <taxon>Paenibacillus</taxon>
    </lineage>
</organism>
<comment type="similarity">
    <text evidence="1">Belongs to the glycosyl hydrolase 16 family.</text>
</comment>
<dbReference type="PROSITE" id="PS51762">
    <property type="entry name" value="GH16_2"/>
    <property type="match status" value="1"/>
</dbReference>
<evidence type="ECO:0000313" key="8">
    <source>
        <dbReference type="EMBL" id="AFC28172.1"/>
    </source>
</evidence>
<dbReference type="Pfam" id="PF00722">
    <property type="entry name" value="Glyco_hydro_16"/>
    <property type="match status" value="1"/>
</dbReference>
<dbReference type="PROSITE" id="PS51272">
    <property type="entry name" value="SLH"/>
    <property type="match status" value="3"/>
</dbReference>
<keyword evidence="3" id="KW-0378">Hydrolase</keyword>
<reference evidence="8 9" key="1">
    <citation type="journal article" date="2012" name="J. Bacteriol.">
        <title>Complete Genome Sequence of Paenibacillus mucilaginosus 3016, a Bacterium Functional as Microbial Fertilizer.</title>
        <authorList>
            <person name="Ma M."/>
            <person name="Wang Z."/>
            <person name="Li L."/>
            <person name="Jiang X."/>
            <person name="Guan D."/>
            <person name="Cao F."/>
            <person name="Chen H."/>
            <person name="Wang X."/>
            <person name="Shen D."/>
            <person name="Du B."/>
            <person name="Li J."/>
        </authorList>
    </citation>
    <scope>NUCLEOTIDE SEQUENCE [LARGE SCALE GENOMIC DNA]</scope>
    <source>
        <strain evidence="8 9">3016</strain>
    </source>
</reference>
<dbReference type="GO" id="GO:0030246">
    <property type="term" value="F:carbohydrate binding"/>
    <property type="evidence" value="ECO:0007669"/>
    <property type="project" value="InterPro"/>
</dbReference>
<dbReference type="SUPFAM" id="SSF49785">
    <property type="entry name" value="Galactose-binding domain-like"/>
    <property type="match status" value="5"/>
</dbReference>
<dbReference type="Gene3D" id="2.60.120.260">
    <property type="entry name" value="Galactose-binding domain-like"/>
    <property type="match status" value="5"/>
</dbReference>
<accession>H6N9L5</accession>
<dbReference type="CDD" id="cd08023">
    <property type="entry name" value="GH16_laminarinase_like"/>
    <property type="match status" value="1"/>
</dbReference>
<dbReference type="RefSeq" id="WP_014368816.1">
    <property type="nucleotide sequence ID" value="NC_016935.1"/>
</dbReference>
<feature type="domain" description="SLH" evidence="6">
    <location>
        <begin position="95"/>
        <end position="158"/>
    </location>
</feature>
<dbReference type="GO" id="GO:0005975">
    <property type="term" value="P:carbohydrate metabolic process"/>
    <property type="evidence" value="ECO:0007669"/>
    <property type="project" value="InterPro"/>
</dbReference>
<dbReference type="Pfam" id="PF18316">
    <property type="entry name" value="S-l_SbsC_C"/>
    <property type="match status" value="1"/>
</dbReference>
<dbReference type="InterPro" id="IPR008979">
    <property type="entry name" value="Galactose-bd-like_sf"/>
</dbReference>
<keyword evidence="9" id="KW-1185">Reference proteome</keyword>
<dbReference type="STRING" id="1116391.PM3016_1242"/>
<feature type="domain" description="SLH" evidence="6">
    <location>
        <begin position="33"/>
        <end position="94"/>
    </location>
</feature>
<gene>
    <name evidence="8" type="ORF">PM3016_1242</name>
</gene>
<keyword evidence="2 5" id="KW-0732">Signal</keyword>
<name>H6N9L5_9BACL</name>
<sequence>MKMRKALVIGLSVLTLWGQAAGGILANPPVPGSHEAELLDLSQHWSAAEVVKWVDAKVLEGYPDGTFRPDAPITRAEFVSVLQRLFGFRISASGGQAAFTDIEADAWYKETVTAALRQGYVSGYPDNTFRPNAPITREEAAVLAARMFRLEARHDGEGTMLPYPDADRISGFARNAAEAMLAEGSITGYPDGTFRPQEPITRAETVSLLKRLTGEVFHKQGTYGKAESMPNAIVNAPGIKLSDAAIAGRLYLTEGLGGGDVVLERVQVKGVTHIGGGGSVQLTDSTFGTVVIKKQEQEIRVTAAGTTTVERLEVRSEALVEAVSSGMKDVLIHTEGPNDTVTLSGSFGRVEVASADSHVVVTAGSTIGELHILEGAKGTKVESAGALRSLLVDADGVSLNGKMIAKGASWKDVKPQGGNNSPGSGGSDPGDGDDGSGGGSEPGEGDDDSGGGSDPGGGNDDSGGGSDPGDGDDDSDQGLAYTVQAGKLHGTTRIDALAGEGRHLAVKVSHEVLPQPAAGDKAPADRTVHNPYVPGSDISGVDAVTNKYIGLYELDSNQRVMGYRLIELGADQIAAEAWKLRWADEFDQPGIDPAKWNFIEGGGGYGNNELQNYTNRPENARVEDGSLVIEAREESFGGSPYTSSKLTSQGKGEWTYGRYEIRAKLPAGQGIWPAIWMMPADETLYGPWPSSGEIDIMELLGHRPGQIFGTLHYGKPKEETQASYILPGNKGFDDDYHVFAIEWEPGEIRHYVDGILYSRMNDWFSHNSNEAAAYTYPAPFDRDFYMQLNLAVGGNWPGNPDATTTFPQRMLVDYVRVYELDGMYRSAGTRPKHEVVLREPAADGNYIINGRFENGLDAWQFQPFAPPADLFGGTGDVAVDQGAARITIGQEGSQTYAVQFVQPQIPLEKGASYRLTFDARSDGERTMVTGISGPERSYTRYLDDQSVVLNSELQRYTYDFEMKAETDGSARLEFNLGKAGTRPVWISNVKLTQTEAPDPNPVKEVLPDGNYIYNGTFDQGDDRKMFWDFLTVDGAEADFGVTNGWLGSHLVRELKVDVKKEGPHASSVAVSQNNLSLDKASAYSVMFSARAESPRSMEWNMKAVDPQNIVFLSERKLELTPEMKNYQFDFATADLDGPLNAKLELLLGNALGSVYLDNVRLVKRGIPTEVNGWTHMEADQYWGMQGIQVGADGTVGYLDTGDYFEFKLNVSQAGKYLVQSRLASDIGESFARLTWRDANRKVMGTQDYGIGRTGGWDTYRTMDLGQVHLTPGVYYLEISGDKFNTDWVELSPSLIDNGGFDEGLQGWDYFEADWLPGVSPSFAEAKDGKLQVSISDPGTEEWNIQVKQPGRSLLKGRSYTVSFDVYSTMERNILVVIQHDGTQDNVWTPYYENMIHLDGTQQHVEDAFIMQHDSDPSALFQFALGQTGAISVSHAVYIDNVVLKERAAIQPQGINLLPNSDFSQGTSGWASYSPEADQLMVSAAEEQLKIDIGTPGSNPWDRQVFLEGVAFQEGYNYTLTFKARTTKTPRKMNVSTGRLSGAPDYVWTGYHSEIIDLTAEAQTHTVNFDVRQPTNHSGRVSLELGNIDGGDSGGLSVYIDDIRLVNNGPSM</sequence>
<dbReference type="Pfam" id="PF02018">
    <property type="entry name" value="CBM_4_9"/>
    <property type="match status" value="3"/>
</dbReference>
<evidence type="ECO:0000256" key="5">
    <source>
        <dbReference type="SAM" id="SignalP"/>
    </source>
</evidence>
<evidence type="ECO:0000256" key="4">
    <source>
        <dbReference type="SAM" id="MobiDB-lite"/>
    </source>
</evidence>
<feature type="region of interest" description="Disordered" evidence="4">
    <location>
        <begin position="408"/>
        <end position="478"/>
    </location>
</feature>
<evidence type="ECO:0000259" key="6">
    <source>
        <dbReference type="PROSITE" id="PS51272"/>
    </source>
</evidence>
<dbReference type="InterPro" id="IPR006584">
    <property type="entry name" value="Cellulose-bd_IV"/>
</dbReference>
<protein>
    <submittedName>
        <fullName evidence="8">BglA2</fullName>
    </submittedName>
</protein>
<dbReference type="InterPro" id="IPR000757">
    <property type="entry name" value="Beta-glucanase-like"/>
</dbReference>
<feature type="compositionally biased region" description="Gly residues" evidence="4">
    <location>
        <begin position="423"/>
        <end position="442"/>
    </location>
</feature>
<dbReference type="InterPro" id="IPR013320">
    <property type="entry name" value="ConA-like_dom_sf"/>
</dbReference>
<feature type="signal peptide" evidence="5">
    <location>
        <begin position="1"/>
        <end position="20"/>
    </location>
</feature>
<evidence type="ECO:0000313" key="9">
    <source>
        <dbReference type="Proteomes" id="UP000007523"/>
    </source>
</evidence>
<feature type="domain" description="GH16" evidence="7">
    <location>
        <begin position="580"/>
        <end position="823"/>
    </location>
</feature>
<dbReference type="HOGENOM" id="CLU_004151_0_0_9"/>
<dbReference type="EMBL" id="CP003235">
    <property type="protein sequence ID" value="AFC28172.1"/>
    <property type="molecule type" value="Genomic_DNA"/>
</dbReference>
<dbReference type="Gene3D" id="2.60.120.200">
    <property type="match status" value="1"/>
</dbReference>
<dbReference type="Proteomes" id="UP000007523">
    <property type="component" value="Chromosome"/>
</dbReference>
<evidence type="ECO:0000256" key="3">
    <source>
        <dbReference type="ARBA" id="ARBA00022801"/>
    </source>
</evidence>
<evidence type="ECO:0000256" key="1">
    <source>
        <dbReference type="ARBA" id="ARBA00006865"/>
    </source>
</evidence>
<dbReference type="InterPro" id="IPR050546">
    <property type="entry name" value="Glycosyl_Hydrlase_16"/>
</dbReference>
<dbReference type="SUPFAM" id="SSF49899">
    <property type="entry name" value="Concanavalin A-like lectins/glucanases"/>
    <property type="match status" value="1"/>
</dbReference>
<dbReference type="InterPro" id="IPR005084">
    <property type="entry name" value="CBM6"/>
</dbReference>
<feature type="domain" description="SLH" evidence="6">
    <location>
        <begin position="160"/>
        <end position="223"/>
    </location>
</feature>
<feature type="compositionally biased region" description="Gly residues" evidence="4">
    <location>
        <begin position="450"/>
        <end position="468"/>
    </location>
</feature>
<dbReference type="GO" id="GO:0004553">
    <property type="term" value="F:hydrolase activity, hydrolyzing O-glycosyl compounds"/>
    <property type="evidence" value="ECO:0007669"/>
    <property type="project" value="InterPro"/>
</dbReference>
<dbReference type="InterPro" id="IPR040751">
    <property type="entry name" value="SbsC_C"/>
</dbReference>
<feature type="chain" id="PRO_5038791315" evidence="5">
    <location>
        <begin position="21"/>
        <end position="1611"/>
    </location>
</feature>
<dbReference type="Pfam" id="PF00395">
    <property type="entry name" value="SLH"/>
    <property type="match status" value="3"/>
</dbReference>
<dbReference type="PANTHER" id="PTHR10963">
    <property type="entry name" value="GLYCOSYL HYDROLASE-RELATED"/>
    <property type="match status" value="1"/>
</dbReference>
<dbReference type="InterPro" id="IPR003305">
    <property type="entry name" value="CenC_carb-bd"/>
</dbReference>